<name>A0A2H3G2K2_FUSOX</name>
<dbReference type="AlphaFoldDB" id="A0A2H3G2K2"/>
<feature type="domain" description="Heterokaryon incompatibility" evidence="1">
    <location>
        <begin position="47"/>
        <end position="201"/>
    </location>
</feature>
<comment type="caution">
    <text evidence="2">The sequence shown here is derived from an EMBL/GenBank/DDBJ whole genome shotgun (WGS) entry which is preliminary data.</text>
</comment>
<evidence type="ECO:0000313" key="3">
    <source>
        <dbReference type="Proteomes" id="UP000219602"/>
    </source>
</evidence>
<protein>
    <recommendedName>
        <fullName evidence="1">Heterokaryon incompatibility domain-containing protein</fullName>
    </recommendedName>
</protein>
<evidence type="ECO:0000259" key="1">
    <source>
        <dbReference type="Pfam" id="PF06985"/>
    </source>
</evidence>
<organism evidence="2 3">
    <name type="scientific">Fusarium oxysporum f. sp. radicis-cucumerinum</name>
    <dbReference type="NCBI Taxonomy" id="327505"/>
    <lineage>
        <taxon>Eukaryota</taxon>
        <taxon>Fungi</taxon>
        <taxon>Dikarya</taxon>
        <taxon>Ascomycota</taxon>
        <taxon>Pezizomycotina</taxon>
        <taxon>Sordariomycetes</taxon>
        <taxon>Hypocreomycetidae</taxon>
        <taxon>Hypocreales</taxon>
        <taxon>Nectriaceae</taxon>
        <taxon>Fusarium</taxon>
        <taxon>Fusarium oxysporum species complex</taxon>
    </lineage>
</organism>
<dbReference type="Pfam" id="PF06985">
    <property type="entry name" value="HET"/>
    <property type="match status" value="1"/>
</dbReference>
<dbReference type="STRING" id="327505.A0A2H3G2K2"/>
<reference evidence="2 3" key="2">
    <citation type="journal article" date="2017" name="Sci. Rep.">
        <title>A mobile pathogenicity chromosome in Fusarium oxysporum for infection of multiple cucurbit species.</title>
        <authorList>
            <person name="van Dam P."/>
            <person name="Fokkens L."/>
            <person name="Ayukawa Y."/>
            <person name="van der Gragt M."/>
            <person name="Ter Horst A."/>
            <person name="Brankovics B."/>
            <person name="Houterman P.M."/>
            <person name="Arie T."/>
            <person name="Rep M."/>
        </authorList>
    </citation>
    <scope>NUCLEOTIDE SEQUENCE [LARGE SCALE GENOMIC DNA]</scope>
    <source>
        <strain evidence="2 3">Forc016</strain>
    </source>
</reference>
<dbReference type="PANTHER" id="PTHR24148:SF64">
    <property type="entry name" value="HETEROKARYON INCOMPATIBILITY DOMAIN-CONTAINING PROTEIN"/>
    <property type="match status" value="1"/>
</dbReference>
<dbReference type="Proteomes" id="UP000219602">
    <property type="component" value="Chromosome 12"/>
</dbReference>
<dbReference type="EMBL" id="MABQ02000010">
    <property type="protein sequence ID" value="PCD25171.1"/>
    <property type="molecule type" value="Genomic_DNA"/>
</dbReference>
<accession>A0A2H3G2K2</accession>
<dbReference type="InterPro" id="IPR052895">
    <property type="entry name" value="HetReg/Transcr_Mod"/>
</dbReference>
<sequence>MTINGNFPYEVLRDHQPFRLLEIENGPAHNTISCTLKPYSLATAPSYQALSYVWGPALTANSKSIQCNGHSFFVTDNLYEALHRLRAISDCRLIWIDQICINQHDLQAQSQQVSVMRDIYSQAELVNAWLGVTDSPESARVVDMISTMAAGSWSRTMRIDEPLDDEELQSLGLPLQNSPTYMALSNMLGLAYFSRVWIIQEIAVAGSYRILWGEITILGHILYRSTPGWLLAHSAFKLPGAIFAFKNAAMLLFGNHVAKDWYHLVVRFMDYKTTDPRDKIYALIGLADQTGYDIVADYSTPVLEVYRDFAVKVVSVTKKLDILQYSTVQDLDAEKVPLWVPNFQKVAKEPIYFSRTQNASKDTKTIVATSYGG</sequence>
<proteinExistence type="predicted"/>
<gene>
    <name evidence="2" type="ORF">AU210_014280</name>
</gene>
<reference evidence="2 3" key="1">
    <citation type="journal article" date="2016" name="Environ. Microbiol.">
        <title>Effector profiles distinguish formae speciales of Fusarium oxysporum.</title>
        <authorList>
            <person name="van Dam P."/>
            <person name="Fokkens L."/>
            <person name="Schmidt S.M."/>
            <person name="Linmans J.H."/>
            <person name="Kistler H.C."/>
            <person name="Ma L.J."/>
            <person name="Rep M."/>
        </authorList>
    </citation>
    <scope>NUCLEOTIDE SEQUENCE [LARGE SCALE GENOMIC DNA]</scope>
    <source>
        <strain evidence="2 3">Forc016</strain>
    </source>
</reference>
<dbReference type="PANTHER" id="PTHR24148">
    <property type="entry name" value="ANKYRIN REPEAT DOMAIN-CONTAINING PROTEIN 39 HOMOLOG-RELATED"/>
    <property type="match status" value="1"/>
</dbReference>
<dbReference type="InterPro" id="IPR010730">
    <property type="entry name" value="HET"/>
</dbReference>
<evidence type="ECO:0000313" key="2">
    <source>
        <dbReference type="EMBL" id="PCD25171.1"/>
    </source>
</evidence>